<dbReference type="PANTHER" id="PTHR46193:SF10">
    <property type="entry name" value="6-PHOSPHOGLUCONATE PHOSPHATASE"/>
    <property type="match status" value="1"/>
</dbReference>
<keyword evidence="3" id="KW-0479">Metal-binding</keyword>
<sequence length="239" mass="26852">MRHANWHDENVKLTIKERHVPDRSGIFDCDGTLVDSEVICSRAYVTMFQEFGITLDPEEVFKRFKGVKLYEIIDIVSLEHGVTLAKTEAEHVYRAEVARLFDSELEAIEGAGALLSAITAPMCVVSNGPNNKMQHSMGKLNMLHYFPDKLFSGYDIQRWKPDPALMFHAAKAMNVNVENCILVDDSVAGAQSGIDAGMEVFYFCADPHNKPIVHPKVTTFTHLSQLPELWKARGWDITA</sequence>
<dbReference type="GO" id="GO:0046872">
    <property type="term" value="F:metal ion binding"/>
    <property type="evidence" value="ECO:0007669"/>
    <property type="project" value="UniProtKB-KW"/>
</dbReference>
<dbReference type="Proteomes" id="UP000254428">
    <property type="component" value="Unassembled WGS sequence"/>
</dbReference>
<proteinExistence type="inferred from homology"/>
<accession>A0A376NX67</accession>
<reference evidence="5 6" key="1">
    <citation type="submission" date="2018-06" db="EMBL/GenBank/DDBJ databases">
        <authorList>
            <consortium name="Pathogen Informatics"/>
            <person name="Doyle S."/>
        </authorList>
    </citation>
    <scope>NUCLEOTIDE SEQUENCE [LARGE SCALE GENOMIC DNA]</scope>
    <source>
        <strain evidence="5 6">NCTC11341</strain>
    </source>
</reference>
<keyword evidence="4" id="KW-0460">Magnesium</keyword>
<evidence type="ECO:0000313" key="6">
    <source>
        <dbReference type="Proteomes" id="UP000254428"/>
    </source>
</evidence>
<dbReference type="NCBIfam" id="TIGR01509">
    <property type="entry name" value="HAD-SF-IA-v3"/>
    <property type="match status" value="1"/>
</dbReference>
<organism evidence="5 6">
    <name type="scientific">Escherichia coli</name>
    <dbReference type="NCBI Taxonomy" id="562"/>
    <lineage>
        <taxon>Bacteria</taxon>
        <taxon>Pseudomonadati</taxon>
        <taxon>Pseudomonadota</taxon>
        <taxon>Gammaproteobacteria</taxon>
        <taxon>Enterobacterales</taxon>
        <taxon>Enterobacteriaceae</taxon>
        <taxon>Escherichia</taxon>
    </lineage>
</organism>
<dbReference type="EMBL" id="UGBT01000002">
    <property type="protein sequence ID" value="STH70858.1"/>
    <property type="molecule type" value="Genomic_DNA"/>
</dbReference>
<evidence type="ECO:0000256" key="4">
    <source>
        <dbReference type="ARBA" id="ARBA00022842"/>
    </source>
</evidence>
<dbReference type="InterPro" id="IPR023198">
    <property type="entry name" value="PGP-like_dom2"/>
</dbReference>
<dbReference type="PANTHER" id="PTHR46193">
    <property type="entry name" value="6-PHOSPHOGLUCONATE PHOSPHATASE"/>
    <property type="match status" value="1"/>
</dbReference>
<dbReference type="SFLD" id="SFLDG01129">
    <property type="entry name" value="C1.5:_HAD__Beta-PGM__Phosphata"/>
    <property type="match status" value="1"/>
</dbReference>
<dbReference type="SUPFAM" id="SSF56784">
    <property type="entry name" value="HAD-like"/>
    <property type="match status" value="1"/>
</dbReference>
<gene>
    <name evidence="5" type="primary">yieH</name>
    <name evidence="5" type="ORF">NCTC11341_02433</name>
</gene>
<dbReference type="CDD" id="cd07526">
    <property type="entry name" value="HAD_BPGM_like"/>
    <property type="match status" value="1"/>
</dbReference>
<dbReference type="SFLD" id="SFLDS00003">
    <property type="entry name" value="Haloacid_Dehalogenase"/>
    <property type="match status" value="1"/>
</dbReference>
<comment type="cofactor">
    <cofactor evidence="1">
        <name>Mg(2+)</name>
        <dbReference type="ChEBI" id="CHEBI:18420"/>
    </cofactor>
</comment>
<protein>
    <submittedName>
        <fullName evidence="5">6-phosphogluconate phosphatase</fullName>
        <ecNumber evidence="5">3.1.3.-</ecNumber>
    </submittedName>
</protein>
<dbReference type="InterPro" id="IPR051600">
    <property type="entry name" value="Beta-PGM-like"/>
</dbReference>
<evidence type="ECO:0000256" key="2">
    <source>
        <dbReference type="ARBA" id="ARBA00006171"/>
    </source>
</evidence>
<dbReference type="AlphaFoldDB" id="A0A376NX67"/>
<dbReference type="EC" id="3.1.3.-" evidence="5"/>
<dbReference type="Pfam" id="PF00702">
    <property type="entry name" value="Hydrolase"/>
    <property type="match status" value="1"/>
</dbReference>
<dbReference type="Gene3D" id="1.10.150.240">
    <property type="entry name" value="Putative phosphatase, domain 2"/>
    <property type="match status" value="1"/>
</dbReference>
<evidence type="ECO:0000256" key="1">
    <source>
        <dbReference type="ARBA" id="ARBA00001946"/>
    </source>
</evidence>
<dbReference type="GO" id="GO:0016787">
    <property type="term" value="F:hydrolase activity"/>
    <property type="evidence" value="ECO:0007669"/>
    <property type="project" value="UniProtKB-KW"/>
</dbReference>
<dbReference type="InterPro" id="IPR036412">
    <property type="entry name" value="HAD-like_sf"/>
</dbReference>
<name>A0A376NX67_ECOLX</name>
<evidence type="ECO:0000256" key="3">
    <source>
        <dbReference type="ARBA" id="ARBA00022723"/>
    </source>
</evidence>
<dbReference type="Gene3D" id="3.40.50.1000">
    <property type="entry name" value="HAD superfamily/HAD-like"/>
    <property type="match status" value="1"/>
</dbReference>
<comment type="similarity">
    <text evidence="2">Belongs to the HAD-like hydrolase superfamily. CbbY/CbbZ/Gph/YieH family.</text>
</comment>
<dbReference type="InterPro" id="IPR023214">
    <property type="entry name" value="HAD_sf"/>
</dbReference>
<evidence type="ECO:0000313" key="5">
    <source>
        <dbReference type="EMBL" id="STH70858.1"/>
    </source>
</evidence>
<dbReference type="InterPro" id="IPR006439">
    <property type="entry name" value="HAD-SF_hydro_IA"/>
</dbReference>
<dbReference type="NCBIfam" id="NF007854">
    <property type="entry name" value="PRK10563.1"/>
    <property type="match status" value="1"/>
</dbReference>
<keyword evidence="5" id="KW-0378">Hydrolase</keyword>